<dbReference type="AlphaFoldDB" id="A0A099F4S4"/>
<feature type="domain" description="ABC transporter" evidence="8">
    <location>
        <begin position="349"/>
        <end position="560"/>
    </location>
</feature>
<dbReference type="InterPro" id="IPR011527">
    <property type="entry name" value="ABC1_TM_dom"/>
</dbReference>
<dbReference type="InterPro" id="IPR014216">
    <property type="entry name" value="ABC_transptr_CydD"/>
</dbReference>
<keyword evidence="2 7" id="KW-0812">Transmembrane</keyword>
<feature type="transmembrane region" description="Helical" evidence="7">
    <location>
        <begin position="237"/>
        <end position="260"/>
    </location>
</feature>
<dbReference type="Proteomes" id="UP000182312">
    <property type="component" value="Unassembled WGS sequence"/>
</dbReference>
<sequence length="562" mass="58367">MPRQTRNDRTAQKACSAGIPDLLPTLAALLWLPQAALLAAAIAAVAVDASLAEIARFAALAAVLGSLRALIVWVGERASFRQAREAVSTLRNAAVLALASRSPLDATRTASGEAASMIAEQAESITPWLARFGPTRLKAVVIPLAIFLTILPLSWAAALVLLIALPVIPVFMALIGWRAQAASKAQLVEVGAMNAFLLDRLRGLATIRGLAAVDRVAERVEQEAQSLRARTMAVLRIAFMTSAVLELFAALGVAMVAVYVGFHLLGALGFGAWGGMLGLGQGMFILLLAPAFFEPMRELSAIWHDKAAGQAAHENLLRLAQEGRRLPDAGQSGPPAAAPVSATGPAVVVRNLDIGRTDHESPLAGGLNFSVNRGEHVALVGPSGVGKTTILSLIAGLATAPRGRIEVFGQELRPDTAMHLRAGMAWIGQNPHIFAGSLAANITLGRSGIGEDAVTRALAALLLDDVARARGNAAIGEGGAGLSGGEALRLALARIAVAPQAALILADEPTAHLDPVTAGEITDSLLELAQGRTLIVATHDPRLAARMDRSIRLAPLEGRAAA</sequence>
<organism evidence="10 12">
    <name type="scientific">Paracoccus halophilus</name>
    <dbReference type="NCBI Taxonomy" id="376733"/>
    <lineage>
        <taxon>Bacteria</taxon>
        <taxon>Pseudomonadati</taxon>
        <taxon>Pseudomonadota</taxon>
        <taxon>Alphaproteobacteria</taxon>
        <taxon>Rhodobacterales</taxon>
        <taxon>Paracoccaceae</taxon>
        <taxon>Paracoccus</taxon>
    </lineage>
</organism>
<evidence type="ECO:0000256" key="7">
    <source>
        <dbReference type="SAM" id="Phobius"/>
    </source>
</evidence>
<reference evidence="11 13" key="3">
    <citation type="submission" date="2016-10" db="EMBL/GenBank/DDBJ databases">
        <authorList>
            <person name="de Groot N.N."/>
        </authorList>
    </citation>
    <scope>NUCLEOTIDE SEQUENCE [LARGE SCALE GENOMIC DNA]</scope>
    <source>
        <strain evidence="11 13">CGMCC 1.6117</strain>
    </source>
</reference>
<dbReference type="Gene3D" id="3.40.50.300">
    <property type="entry name" value="P-loop containing nucleotide triphosphate hydrolases"/>
    <property type="match status" value="1"/>
</dbReference>
<evidence type="ECO:0000256" key="5">
    <source>
        <dbReference type="ARBA" id="ARBA00022989"/>
    </source>
</evidence>
<comment type="subcellular location">
    <subcellularLocation>
        <location evidence="1">Cell membrane</location>
        <topology evidence="1">Multi-pass membrane protein</topology>
    </subcellularLocation>
</comment>
<dbReference type="Pfam" id="PF00664">
    <property type="entry name" value="ABC_membrane"/>
    <property type="match status" value="1"/>
</dbReference>
<evidence type="ECO:0000259" key="8">
    <source>
        <dbReference type="PROSITE" id="PS50893"/>
    </source>
</evidence>
<dbReference type="STRING" id="376733.SAMN04487972_10353"/>
<dbReference type="GO" id="GO:0042883">
    <property type="term" value="P:cysteine transport"/>
    <property type="evidence" value="ECO:0007669"/>
    <property type="project" value="InterPro"/>
</dbReference>
<dbReference type="GO" id="GO:0034040">
    <property type="term" value="F:ATPase-coupled lipid transmembrane transporter activity"/>
    <property type="evidence" value="ECO:0007669"/>
    <property type="project" value="TreeGrafter"/>
</dbReference>
<dbReference type="SUPFAM" id="SSF90123">
    <property type="entry name" value="ABC transporter transmembrane region"/>
    <property type="match status" value="1"/>
</dbReference>
<dbReference type="GO" id="GO:0005524">
    <property type="term" value="F:ATP binding"/>
    <property type="evidence" value="ECO:0007669"/>
    <property type="project" value="UniProtKB-KW"/>
</dbReference>
<dbReference type="InterPro" id="IPR039421">
    <property type="entry name" value="Type_1_exporter"/>
</dbReference>
<evidence type="ECO:0000313" key="10">
    <source>
        <dbReference type="EMBL" id="KGJ05206.1"/>
    </source>
</evidence>
<keyword evidence="3" id="KW-0547">Nucleotide-binding</keyword>
<feature type="transmembrane region" description="Helical" evidence="7">
    <location>
        <begin position="272"/>
        <end position="293"/>
    </location>
</feature>
<keyword evidence="5 7" id="KW-1133">Transmembrane helix</keyword>
<dbReference type="Gene3D" id="1.20.1560.10">
    <property type="entry name" value="ABC transporter type 1, transmembrane domain"/>
    <property type="match status" value="1"/>
</dbReference>
<feature type="transmembrane region" description="Helical" evidence="7">
    <location>
        <begin position="159"/>
        <end position="177"/>
    </location>
</feature>
<dbReference type="PROSITE" id="PS50929">
    <property type="entry name" value="ABC_TM1F"/>
    <property type="match status" value="1"/>
</dbReference>
<dbReference type="Pfam" id="PF00005">
    <property type="entry name" value="ABC_tran"/>
    <property type="match status" value="1"/>
</dbReference>
<keyword evidence="12" id="KW-1185">Reference proteome</keyword>
<evidence type="ECO:0000256" key="6">
    <source>
        <dbReference type="ARBA" id="ARBA00023136"/>
    </source>
</evidence>
<dbReference type="InterPro" id="IPR036640">
    <property type="entry name" value="ABC1_TM_sf"/>
</dbReference>
<evidence type="ECO:0000313" key="13">
    <source>
        <dbReference type="Proteomes" id="UP000182312"/>
    </source>
</evidence>
<evidence type="ECO:0000256" key="4">
    <source>
        <dbReference type="ARBA" id="ARBA00022840"/>
    </source>
</evidence>
<dbReference type="Proteomes" id="UP000029846">
    <property type="component" value="Unassembled WGS sequence"/>
</dbReference>
<dbReference type="PANTHER" id="PTHR24221:SF261">
    <property type="entry name" value="GLUTATHIONE_L-CYSTEINE TRANSPORT SYSTEM ATP-BINDING_PERMEASE PROTEIN CYDD"/>
    <property type="match status" value="1"/>
</dbReference>
<evidence type="ECO:0000256" key="1">
    <source>
        <dbReference type="ARBA" id="ARBA00004651"/>
    </source>
</evidence>
<dbReference type="InterPro" id="IPR003439">
    <property type="entry name" value="ABC_transporter-like_ATP-bd"/>
</dbReference>
<dbReference type="SMART" id="SM00382">
    <property type="entry name" value="AAA"/>
    <property type="match status" value="1"/>
</dbReference>
<protein>
    <submittedName>
        <fullName evidence="10">ABC transporter ATP-binding protein</fullName>
    </submittedName>
    <submittedName>
        <fullName evidence="11">ATP-binding cassette, subfamily C, CydD</fullName>
    </submittedName>
</protein>
<feature type="transmembrane region" description="Helical" evidence="7">
    <location>
        <begin position="54"/>
        <end position="74"/>
    </location>
</feature>
<reference evidence="10 12" key="2">
    <citation type="submission" date="2014-10" db="EMBL/GenBank/DDBJ databases">
        <title>Paracoccus sanguinis sp. nov., isolated from clinical specimens of New York State patients.</title>
        <authorList>
            <person name="Mingle L.A."/>
            <person name="Cole J.A."/>
            <person name="Lapierre P."/>
            <person name="Musser K.A."/>
        </authorList>
    </citation>
    <scope>NUCLEOTIDE SEQUENCE [LARGE SCALE GENOMIC DNA]</scope>
    <source>
        <strain evidence="10 12">JCM 14014</strain>
    </source>
</reference>
<feature type="transmembrane region" description="Helical" evidence="7">
    <location>
        <begin position="137"/>
        <end position="153"/>
    </location>
</feature>
<evidence type="ECO:0000313" key="11">
    <source>
        <dbReference type="EMBL" id="SFA43545.1"/>
    </source>
</evidence>
<keyword evidence="4 10" id="KW-0067">ATP-binding</keyword>
<dbReference type="PROSITE" id="PS50893">
    <property type="entry name" value="ABC_TRANSPORTER_2"/>
    <property type="match status" value="1"/>
</dbReference>
<dbReference type="InterPro" id="IPR027417">
    <property type="entry name" value="P-loop_NTPase"/>
</dbReference>
<dbReference type="EMBL" id="FOJO01000003">
    <property type="protein sequence ID" value="SFA43545.1"/>
    <property type="molecule type" value="Genomic_DNA"/>
</dbReference>
<dbReference type="SUPFAM" id="SSF52540">
    <property type="entry name" value="P-loop containing nucleoside triphosphate hydrolases"/>
    <property type="match status" value="1"/>
</dbReference>
<dbReference type="PANTHER" id="PTHR24221">
    <property type="entry name" value="ATP-BINDING CASSETTE SUB-FAMILY B"/>
    <property type="match status" value="1"/>
</dbReference>
<dbReference type="eggNOG" id="COG4988">
    <property type="taxonomic scope" value="Bacteria"/>
</dbReference>
<gene>
    <name evidence="10" type="ORF">IT41_07450</name>
    <name evidence="11" type="ORF">SAMN04487972_10353</name>
</gene>
<evidence type="ECO:0000313" key="12">
    <source>
        <dbReference type="Proteomes" id="UP000029846"/>
    </source>
</evidence>
<dbReference type="EMBL" id="JRKN01000007">
    <property type="protein sequence ID" value="KGJ05206.1"/>
    <property type="molecule type" value="Genomic_DNA"/>
</dbReference>
<feature type="domain" description="ABC transmembrane type-1" evidence="9">
    <location>
        <begin position="26"/>
        <end position="308"/>
    </location>
</feature>
<dbReference type="OrthoDB" id="9806127at2"/>
<evidence type="ECO:0000256" key="2">
    <source>
        <dbReference type="ARBA" id="ARBA00022692"/>
    </source>
</evidence>
<dbReference type="InterPro" id="IPR003593">
    <property type="entry name" value="AAA+_ATPase"/>
</dbReference>
<dbReference type="CDD" id="cd18584">
    <property type="entry name" value="ABC_6TM_AarD_CydD"/>
    <property type="match status" value="1"/>
</dbReference>
<dbReference type="GO" id="GO:0140359">
    <property type="term" value="F:ABC-type transporter activity"/>
    <property type="evidence" value="ECO:0007669"/>
    <property type="project" value="InterPro"/>
</dbReference>
<dbReference type="GO" id="GO:0005886">
    <property type="term" value="C:plasma membrane"/>
    <property type="evidence" value="ECO:0007669"/>
    <property type="project" value="UniProtKB-SubCell"/>
</dbReference>
<evidence type="ECO:0000256" key="3">
    <source>
        <dbReference type="ARBA" id="ARBA00022741"/>
    </source>
</evidence>
<keyword evidence="6 7" id="KW-0472">Membrane</keyword>
<reference evidence="10 12" key="1">
    <citation type="submission" date="2014-09" db="EMBL/GenBank/DDBJ databases">
        <authorList>
            <person name="McGinnis J.M."/>
            <person name="Wolfgang W.J."/>
        </authorList>
    </citation>
    <scope>NUCLEOTIDE SEQUENCE [LARGE SCALE GENOMIC DNA]</scope>
    <source>
        <strain evidence="10 12">JCM 14014</strain>
    </source>
</reference>
<dbReference type="NCBIfam" id="TIGR02857">
    <property type="entry name" value="CydD"/>
    <property type="match status" value="1"/>
</dbReference>
<dbReference type="GO" id="GO:0016887">
    <property type="term" value="F:ATP hydrolysis activity"/>
    <property type="evidence" value="ECO:0007669"/>
    <property type="project" value="InterPro"/>
</dbReference>
<evidence type="ECO:0000259" key="9">
    <source>
        <dbReference type="PROSITE" id="PS50929"/>
    </source>
</evidence>
<dbReference type="CDD" id="cd03228">
    <property type="entry name" value="ABCC_MRP_Like"/>
    <property type="match status" value="1"/>
</dbReference>
<name>A0A099F4S4_9RHOB</name>
<accession>A0A099F4S4</accession>
<proteinExistence type="predicted"/>